<organism evidence="5 6">
    <name type="scientific">Enterococcus rivorum</name>
    <dbReference type="NCBI Taxonomy" id="762845"/>
    <lineage>
        <taxon>Bacteria</taxon>
        <taxon>Bacillati</taxon>
        <taxon>Bacillota</taxon>
        <taxon>Bacilli</taxon>
        <taxon>Lactobacillales</taxon>
        <taxon>Enterococcaceae</taxon>
        <taxon>Enterococcus</taxon>
    </lineage>
</organism>
<proteinExistence type="predicted"/>
<name>A0A1E5KZ31_9ENTE</name>
<dbReference type="SUPFAM" id="SSF48403">
    <property type="entry name" value="Ankyrin repeat"/>
    <property type="match status" value="1"/>
</dbReference>
<dbReference type="STRING" id="762845.BCR26_01295"/>
<evidence type="ECO:0000313" key="6">
    <source>
        <dbReference type="Proteomes" id="UP000095256"/>
    </source>
</evidence>
<comment type="caution">
    <text evidence="5">The sequence shown here is derived from an EMBL/GenBank/DDBJ whole genome shotgun (WGS) entry which is preliminary data.</text>
</comment>
<dbReference type="Gene3D" id="1.25.40.20">
    <property type="entry name" value="Ankyrin repeat-containing domain"/>
    <property type="match status" value="1"/>
</dbReference>
<dbReference type="RefSeq" id="WP_069697894.1">
    <property type="nucleotide sequence ID" value="NZ_JAGGMA010000002.1"/>
</dbReference>
<protein>
    <submittedName>
        <fullName evidence="5">Uncharacterized protein</fullName>
    </submittedName>
</protein>
<dbReference type="OrthoDB" id="9812708at2"/>
<evidence type="ECO:0000256" key="1">
    <source>
        <dbReference type="ARBA" id="ARBA00022737"/>
    </source>
</evidence>
<evidence type="ECO:0000256" key="3">
    <source>
        <dbReference type="PROSITE-ProRule" id="PRU00023"/>
    </source>
</evidence>
<sequence>MNSLKTYLFVLGCVCLAIFFSGCADKTKPIKEETTRESLRMDSSVTKATDQDTSSIKEIVPERFSNGTLLKAVSNNDLLLVKRILQDETYSIDEVNEKNETSLLIATHQNLIEIAKALIDAGANINQQDAISDSPYLFAGAQGRTEILAYMLDKQVPDQQKFNRFGGTALIPAAEKGHLENVKLLLRDGRVNLNHQNHSGYTALIEAVALRDGSEVYQEIVKVLLENGADKTLRDNTGRSAVDYARQFGYGNMIELLQSY</sequence>
<keyword evidence="4" id="KW-0732">Signal</keyword>
<dbReference type="InterPro" id="IPR002110">
    <property type="entry name" value="Ankyrin_rpt"/>
</dbReference>
<evidence type="ECO:0000256" key="4">
    <source>
        <dbReference type="SAM" id="SignalP"/>
    </source>
</evidence>
<dbReference type="AlphaFoldDB" id="A0A1E5KZ31"/>
<evidence type="ECO:0000313" key="5">
    <source>
        <dbReference type="EMBL" id="OEH82939.1"/>
    </source>
</evidence>
<gene>
    <name evidence="5" type="ORF">BCR26_01295</name>
</gene>
<dbReference type="InterPro" id="IPR036770">
    <property type="entry name" value="Ankyrin_rpt-contain_sf"/>
</dbReference>
<dbReference type="Proteomes" id="UP000095256">
    <property type="component" value="Unassembled WGS sequence"/>
</dbReference>
<feature type="repeat" description="ANK" evidence="3">
    <location>
        <begin position="199"/>
        <end position="236"/>
    </location>
</feature>
<feature type="signal peptide" evidence="4">
    <location>
        <begin position="1"/>
        <end position="23"/>
    </location>
</feature>
<dbReference type="PROSITE" id="PS50297">
    <property type="entry name" value="ANK_REP_REGION"/>
    <property type="match status" value="1"/>
</dbReference>
<dbReference type="Pfam" id="PF00023">
    <property type="entry name" value="Ank"/>
    <property type="match status" value="1"/>
</dbReference>
<feature type="chain" id="PRO_5039493610" evidence="4">
    <location>
        <begin position="24"/>
        <end position="260"/>
    </location>
</feature>
<reference evidence="5 6" key="1">
    <citation type="submission" date="2016-09" db="EMBL/GenBank/DDBJ databases">
        <authorList>
            <person name="Capua I."/>
            <person name="De Benedictis P."/>
            <person name="Joannis T."/>
            <person name="Lombin L.H."/>
            <person name="Cattoli G."/>
        </authorList>
    </citation>
    <scope>NUCLEOTIDE SEQUENCE [LARGE SCALE GENOMIC DNA]</scope>
    <source>
        <strain evidence="5 6">LMG 25899</strain>
    </source>
</reference>
<dbReference type="PANTHER" id="PTHR24173:SF74">
    <property type="entry name" value="ANKYRIN REPEAT DOMAIN-CONTAINING PROTEIN 16"/>
    <property type="match status" value="1"/>
</dbReference>
<dbReference type="PROSITE" id="PS51257">
    <property type="entry name" value="PROKAR_LIPOPROTEIN"/>
    <property type="match status" value="1"/>
</dbReference>
<dbReference type="PROSITE" id="PS50088">
    <property type="entry name" value="ANK_REPEAT"/>
    <property type="match status" value="2"/>
</dbReference>
<dbReference type="PRINTS" id="PR01415">
    <property type="entry name" value="ANKYRIN"/>
</dbReference>
<feature type="repeat" description="ANK" evidence="3">
    <location>
        <begin position="98"/>
        <end position="130"/>
    </location>
</feature>
<dbReference type="EMBL" id="MIEK01000012">
    <property type="protein sequence ID" value="OEH82939.1"/>
    <property type="molecule type" value="Genomic_DNA"/>
</dbReference>
<accession>A0A1E5KZ31</accession>
<keyword evidence="2 3" id="KW-0040">ANK repeat</keyword>
<keyword evidence="1" id="KW-0677">Repeat</keyword>
<dbReference type="SMART" id="SM00248">
    <property type="entry name" value="ANK"/>
    <property type="match status" value="3"/>
</dbReference>
<evidence type="ECO:0000256" key="2">
    <source>
        <dbReference type="ARBA" id="ARBA00023043"/>
    </source>
</evidence>
<dbReference type="Pfam" id="PF12796">
    <property type="entry name" value="Ank_2"/>
    <property type="match status" value="1"/>
</dbReference>
<dbReference type="PANTHER" id="PTHR24173">
    <property type="entry name" value="ANKYRIN REPEAT CONTAINING"/>
    <property type="match status" value="1"/>
</dbReference>
<keyword evidence="6" id="KW-1185">Reference proteome</keyword>